<evidence type="ECO:0000313" key="2">
    <source>
        <dbReference type="EMBL" id="BBD80748.1"/>
    </source>
</evidence>
<accession>A0A2Z6E894</accession>
<protein>
    <recommendedName>
        <fullName evidence="4">Esterase</fullName>
    </recommendedName>
</protein>
<dbReference type="PANTHER" id="PTHR48098:SF3">
    <property type="entry name" value="IRON(III) ENTEROBACTIN ESTERASE"/>
    <property type="match status" value="1"/>
</dbReference>
<reference evidence="3" key="2">
    <citation type="submission" date="2018-06" db="EMBL/GenBank/DDBJ databases">
        <title>Genome sequence of Rhodanobacteraceae bacterium strain Dysh456.</title>
        <authorList>
            <person name="Fukui M."/>
        </authorList>
    </citation>
    <scope>NUCLEOTIDE SEQUENCE [LARGE SCALE GENOMIC DNA]</scope>
    <source>
        <strain evidence="3">Dysh456</strain>
    </source>
</reference>
<dbReference type="OrthoDB" id="9768282at2"/>
<organism evidence="2 3">
    <name type="scientific">Aerosticca soli</name>
    <dbReference type="NCBI Taxonomy" id="2010829"/>
    <lineage>
        <taxon>Bacteria</taxon>
        <taxon>Pseudomonadati</taxon>
        <taxon>Pseudomonadota</taxon>
        <taxon>Gammaproteobacteria</taxon>
        <taxon>Lysobacterales</taxon>
        <taxon>Rhodanobacteraceae</taxon>
        <taxon>Aerosticca</taxon>
    </lineage>
</organism>
<evidence type="ECO:0000256" key="1">
    <source>
        <dbReference type="SAM" id="SignalP"/>
    </source>
</evidence>
<dbReference type="InterPro" id="IPR050583">
    <property type="entry name" value="Mycobacterial_A85_antigen"/>
</dbReference>
<dbReference type="Pfam" id="PF00756">
    <property type="entry name" value="Esterase"/>
    <property type="match status" value="1"/>
</dbReference>
<keyword evidence="1" id="KW-0732">Signal</keyword>
<dbReference type="EMBL" id="AP018560">
    <property type="protein sequence ID" value="BBD80748.1"/>
    <property type="molecule type" value="Genomic_DNA"/>
</dbReference>
<dbReference type="Gene3D" id="3.40.50.1820">
    <property type="entry name" value="alpha/beta hydrolase"/>
    <property type="match status" value="1"/>
</dbReference>
<reference evidence="3" key="1">
    <citation type="submission" date="2018-04" db="EMBL/GenBank/DDBJ databases">
        <authorList>
            <person name="Watanabe M."/>
            <person name="Kojima H."/>
        </authorList>
    </citation>
    <scope>NUCLEOTIDE SEQUENCE [LARGE SCALE GENOMIC DNA]</scope>
    <source>
        <strain evidence="3">Dysh456</strain>
    </source>
</reference>
<dbReference type="RefSeq" id="WP_126538965.1">
    <property type="nucleotide sequence ID" value="NZ_AP018560.1"/>
</dbReference>
<dbReference type="InterPro" id="IPR000801">
    <property type="entry name" value="Esterase-like"/>
</dbReference>
<evidence type="ECO:0000313" key="3">
    <source>
        <dbReference type="Proteomes" id="UP000270530"/>
    </source>
</evidence>
<gene>
    <name evidence="2" type="ORF">ALSL_2122</name>
</gene>
<dbReference type="Proteomes" id="UP000270530">
    <property type="component" value="Chromosome"/>
</dbReference>
<feature type="signal peptide" evidence="1">
    <location>
        <begin position="1"/>
        <end position="31"/>
    </location>
</feature>
<evidence type="ECO:0008006" key="4">
    <source>
        <dbReference type="Google" id="ProtNLM"/>
    </source>
</evidence>
<dbReference type="InterPro" id="IPR029058">
    <property type="entry name" value="AB_hydrolase_fold"/>
</dbReference>
<proteinExistence type="predicted"/>
<name>A0A2Z6E894_9GAMM</name>
<dbReference type="AlphaFoldDB" id="A0A2Z6E894"/>
<feature type="chain" id="PRO_5016255230" description="Esterase" evidence="1">
    <location>
        <begin position="32"/>
        <end position="546"/>
    </location>
</feature>
<dbReference type="KEGG" id="rbd:ALSL_2122"/>
<dbReference type="PANTHER" id="PTHR48098">
    <property type="entry name" value="ENTEROCHELIN ESTERASE-RELATED"/>
    <property type="match status" value="1"/>
</dbReference>
<sequence length="546" mass="61086">MKPSARFDRAIAAFRCAAWIAPLLIAGTARAAGNGPAIEVAFSARAHAMPVTGRVYVAISRDDDKPPIEQTDITGVPLFGHDMTGLAPGQTVAIGGEDDGAPLTRLRDLPAGDYWMQPFVNVYTEFKRADGHTLWLHMDQWEGQDWKHSPGNLYGAPVKVHYDPAATRPIRLLADRVIAPIPFPRDTPHVKRFRIQSRLLSAFWGRPIYLGATVLLPADYARHPDARYPVIYEQGHFSTAAPGGFDDADGRFRAYWLAEGTPRYLMVSLQHPAPYYDDSYAVNSVNLGPYDDAIHQELLPEIARRFRTVEKPWARILEGGSTGGWIALAQQIFHPDFYGATFASCPDPVDFRHHEVVDIYTDANAYWLDKGWMKVERVDTRDPDGNVQAMMKDENWYELAVGNHSRSGGQWDIWEAAFGPIGTDGYPARLWDKRSGAIDHTVAAYWRQHFDLRQILITHWPALGPKLAGKLHIYVGDADTYNLNVGVHALEETLKGLHDPDFAGSFTYQPMAPHCWGPHGRDLIETITETLKRQGAPLARPVLPHH</sequence>
<dbReference type="SUPFAM" id="SSF53474">
    <property type="entry name" value="alpha/beta-Hydrolases"/>
    <property type="match status" value="1"/>
</dbReference>
<keyword evidence="3" id="KW-1185">Reference proteome</keyword>